<dbReference type="EMBL" id="FR854089">
    <property type="protein sequence ID" value="CCA86582.1"/>
    <property type="molecule type" value="Genomic_DNA"/>
</dbReference>
<dbReference type="SUPFAM" id="SSF53474">
    <property type="entry name" value="alpha/beta-Hydrolases"/>
    <property type="match status" value="1"/>
</dbReference>
<protein>
    <submittedName>
        <fullName evidence="1">Uncharacterized protein</fullName>
    </submittedName>
</protein>
<reference evidence="1" key="1">
    <citation type="journal article" date="2011" name="PLoS ONE">
        <title>Ralstonia syzygii, the Blood Disease Bacterium and some Asian R. solanacearum strains form a single genomic species despite divergent lifestyles.</title>
        <authorList>
            <person name="Remenant B."/>
            <person name="de Cambiaire J.C."/>
            <person name="Cellier G."/>
            <person name="Jacobs J.M."/>
            <person name="Mangenot S."/>
            <person name="Barbe V."/>
            <person name="Lajus A."/>
            <person name="Vallenet D."/>
            <person name="Medigue C."/>
            <person name="Fegan M."/>
            <person name="Allen C."/>
            <person name="Prior P."/>
        </authorList>
    </citation>
    <scope>NUCLEOTIDE SEQUENCE</scope>
    <source>
        <strain evidence="1">R24</strain>
    </source>
</reference>
<dbReference type="InterPro" id="IPR029058">
    <property type="entry name" value="AB_hydrolase_fold"/>
</dbReference>
<reference evidence="1" key="2">
    <citation type="submission" date="2011-04" db="EMBL/GenBank/DDBJ databases">
        <authorList>
            <person name="Genoscope - CEA"/>
        </authorList>
    </citation>
    <scope>NUCLEOTIDE SEQUENCE</scope>
    <source>
        <strain evidence="1">R24</strain>
    </source>
</reference>
<organism evidence="1">
    <name type="scientific">Ralstonia syzygii R24</name>
    <dbReference type="NCBI Taxonomy" id="907261"/>
    <lineage>
        <taxon>Bacteria</taxon>
        <taxon>Pseudomonadati</taxon>
        <taxon>Pseudomonadota</taxon>
        <taxon>Betaproteobacteria</taxon>
        <taxon>Burkholderiales</taxon>
        <taxon>Burkholderiaceae</taxon>
        <taxon>Ralstonia</taxon>
        <taxon>Ralstonia solanacearum species complex</taxon>
    </lineage>
</organism>
<name>G3A7U6_9RALS</name>
<evidence type="ECO:0000313" key="1">
    <source>
        <dbReference type="EMBL" id="CCA86582.1"/>
    </source>
</evidence>
<proteinExistence type="predicted"/>
<dbReference type="AlphaFoldDB" id="G3A7U6"/>
<sequence length="436" mass="46435">MPLRKIPGAVASYFLVAVNEDGTEMPKDPDSPQGWMSDWVIQSLLQDGITDVFLWSHGWKGDVREAVDQYDRWIGSFAARGGDLAQMLQKQPNFKVAHVGFHWPSLAWGDESLLAGESFAAGLGMSIENLVDFYAKELGDSQAVRAALRQLFDEVRTNAAADALTPKAREAYLELDKALALGEGGLPGDGASDRAPFDPDQALVNEAGLAFGGGNFGNVLLSPLRQLTFWTMKKRAKTVGENGLHPLLMRMQKSSPDLRIHLMGHSFGCIVMSAALAGPGGDSPLPRPIESCVLVQGAMSLWSFAPSTPGGMAGYFARIVSDRKVGGPLVATRSKYDYAVGRLYPWAAGVANQVAYALPLFGAIGAFGMCGTPEAESLSMKAATDAYDLVAGRIYNVDGSTYICKLDGVSGAHSDIAGPEVAHLIWQAAMPAGGPR</sequence>
<gene>
    <name evidence="1" type="ORF">RALSY_40810</name>
</gene>
<accession>G3A7U6</accession>
<dbReference type="RefSeq" id="WP_197334748.1">
    <property type="nucleotide sequence ID" value="NZ_CP115944.1"/>
</dbReference>